<dbReference type="InterPro" id="IPR010093">
    <property type="entry name" value="SinI_DNA-bd"/>
</dbReference>
<reference evidence="2 3" key="1">
    <citation type="submission" date="2018-11" db="EMBL/GenBank/DDBJ databases">
        <title>Microbial catabolism of amino acid.</title>
        <authorList>
            <person name="Hibi M."/>
            <person name="Ogawa J."/>
        </authorList>
    </citation>
    <scope>NUCLEOTIDE SEQUENCE [LARGE SCALE GENOMIC DNA]</scope>
    <source>
        <strain evidence="2 3">C31-06</strain>
    </source>
</reference>
<name>A0A402C5T1_RHOWR</name>
<keyword evidence="3" id="KW-1185">Reference proteome</keyword>
<evidence type="ECO:0000313" key="2">
    <source>
        <dbReference type="EMBL" id="GCE38907.1"/>
    </source>
</evidence>
<gene>
    <name evidence="2" type="ORF">Rhow_002431</name>
</gene>
<evidence type="ECO:0000259" key="1">
    <source>
        <dbReference type="Pfam" id="PF12728"/>
    </source>
</evidence>
<dbReference type="InterPro" id="IPR041657">
    <property type="entry name" value="HTH_17"/>
</dbReference>
<dbReference type="Pfam" id="PF12728">
    <property type="entry name" value="HTH_17"/>
    <property type="match status" value="1"/>
</dbReference>
<dbReference type="OrthoDB" id="26212at2"/>
<dbReference type="RefSeq" id="WP_124391397.1">
    <property type="nucleotide sequence ID" value="NZ_BHYM01000023.1"/>
</dbReference>
<dbReference type="GO" id="GO:0003677">
    <property type="term" value="F:DNA binding"/>
    <property type="evidence" value="ECO:0007669"/>
    <property type="project" value="InterPro"/>
</dbReference>
<sequence length="145" mass="15776">MSGAHEQPSVVEQEQARQALKLLRDVDPTGETVDITVAGTSESVHLPRAALDLIRDVLANMAAGRGVTVVPAHAELTTQQAAQMLNVSRPHVIKLLDEGRIEYRMVGRHRRIRATSLLAYQRSQLGSSRTAADELAALSEDLGLY</sequence>
<dbReference type="Proteomes" id="UP000287519">
    <property type="component" value="Unassembled WGS sequence"/>
</dbReference>
<protein>
    <submittedName>
        <fullName evidence="2">Excisionase domain protein</fullName>
    </submittedName>
</protein>
<dbReference type="AlphaFoldDB" id="A0A402C5T1"/>
<accession>A0A402C5T1</accession>
<proteinExistence type="predicted"/>
<feature type="domain" description="Helix-turn-helix" evidence="1">
    <location>
        <begin position="76"/>
        <end position="124"/>
    </location>
</feature>
<dbReference type="NCBIfam" id="TIGR01764">
    <property type="entry name" value="excise"/>
    <property type="match status" value="1"/>
</dbReference>
<evidence type="ECO:0000313" key="3">
    <source>
        <dbReference type="Proteomes" id="UP000287519"/>
    </source>
</evidence>
<comment type="caution">
    <text evidence="2">The sequence shown here is derived from an EMBL/GenBank/DDBJ whole genome shotgun (WGS) entry which is preliminary data.</text>
</comment>
<organism evidence="2 3">
    <name type="scientific">Rhodococcus wratislaviensis</name>
    <name type="common">Tsukamurella wratislaviensis</name>
    <dbReference type="NCBI Taxonomy" id="44752"/>
    <lineage>
        <taxon>Bacteria</taxon>
        <taxon>Bacillati</taxon>
        <taxon>Actinomycetota</taxon>
        <taxon>Actinomycetes</taxon>
        <taxon>Mycobacteriales</taxon>
        <taxon>Nocardiaceae</taxon>
        <taxon>Rhodococcus</taxon>
    </lineage>
</organism>
<dbReference type="EMBL" id="BHYM01000023">
    <property type="protein sequence ID" value="GCE38907.1"/>
    <property type="molecule type" value="Genomic_DNA"/>
</dbReference>